<comment type="caution">
    <text evidence="2">The sequence shown here is derived from an EMBL/GenBank/DDBJ whole genome shotgun (WGS) entry which is preliminary data.</text>
</comment>
<dbReference type="SUPFAM" id="SSF54637">
    <property type="entry name" value="Thioesterase/thiol ester dehydrase-isomerase"/>
    <property type="match status" value="1"/>
</dbReference>
<dbReference type="OrthoDB" id="8899588at2"/>
<keyword evidence="3" id="KW-1185">Reference proteome</keyword>
<reference evidence="2 3" key="1">
    <citation type="submission" date="2019-02" db="EMBL/GenBank/DDBJ databases">
        <title>Deep-cultivation of Planctomycetes and their phenomic and genomic characterization uncovers novel biology.</title>
        <authorList>
            <person name="Wiegand S."/>
            <person name="Jogler M."/>
            <person name="Boedeker C."/>
            <person name="Pinto D."/>
            <person name="Vollmers J."/>
            <person name="Rivas-Marin E."/>
            <person name="Kohn T."/>
            <person name="Peeters S.H."/>
            <person name="Heuer A."/>
            <person name="Rast P."/>
            <person name="Oberbeckmann S."/>
            <person name="Bunk B."/>
            <person name="Jeske O."/>
            <person name="Meyerdierks A."/>
            <person name="Storesund J.E."/>
            <person name="Kallscheuer N."/>
            <person name="Luecker S."/>
            <person name="Lage O.M."/>
            <person name="Pohl T."/>
            <person name="Merkel B.J."/>
            <person name="Hornburger P."/>
            <person name="Mueller R.-W."/>
            <person name="Bruemmer F."/>
            <person name="Labrenz M."/>
            <person name="Spormann A.M."/>
            <person name="Op Den Camp H."/>
            <person name="Overmann J."/>
            <person name="Amann R."/>
            <person name="Jetten M.S.M."/>
            <person name="Mascher T."/>
            <person name="Medema M.H."/>
            <person name="Devos D.P."/>
            <person name="Kaster A.-K."/>
            <person name="Ovreas L."/>
            <person name="Rohde M."/>
            <person name="Galperin M.Y."/>
            <person name="Jogler C."/>
        </authorList>
    </citation>
    <scope>NUCLEOTIDE SEQUENCE [LARGE SCALE GENOMIC DNA]</scope>
    <source>
        <strain evidence="2 3">Poly41</strain>
    </source>
</reference>
<accession>A0A5C6DXE4</accession>
<dbReference type="Proteomes" id="UP000319143">
    <property type="component" value="Unassembled WGS sequence"/>
</dbReference>
<dbReference type="InterPro" id="IPR013114">
    <property type="entry name" value="FabA_FabZ"/>
</dbReference>
<dbReference type="Gene3D" id="3.10.129.10">
    <property type="entry name" value="Hotdog Thioesterase"/>
    <property type="match status" value="1"/>
</dbReference>
<dbReference type="EC" id="4.2.1.59" evidence="2"/>
<gene>
    <name evidence="2" type="primary">fabZ_2</name>
    <name evidence="2" type="ORF">Poly41_03990</name>
</gene>
<sequence>MTDHQHRFDHVEDYLHHRSPYLMVDRILSITDNTLVAEKRVTGDEFFFAGHFPGAPIVPGAMMQEMTTQSAGILIAAEYNPMATFNTHDPHANEFALGVLVKVKQARYRGFARPGDQLTIEVKLVERTGEVFEFIGKVLSTDKTISKNRFQLTNLASTALRG</sequence>
<evidence type="ECO:0000313" key="3">
    <source>
        <dbReference type="Proteomes" id="UP000319143"/>
    </source>
</evidence>
<keyword evidence="1 2" id="KW-0456">Lyase</keyword>
<dbReference type="PANTHER" id="PTHR30272:SF1">
    <property type="entry name" value="3-HYDROXYACYL-[ACYL-CARRIER-PROTEIN] DEHYDRATASE"/>
    <property type="match status" value="1"/>
</dbReference>
<dbReference type="CDD" id="cd01288">
    <property type="entry name" value="FabZ"/>
    <property type="match status" value="1"/>
</dbReference>
<protein>
    <submittedName>
        <fullName evidence="2">3-hydroxyacyl-[acyl-carrier-protein] dehydratase FabZ</fullName>
        <ecNumber evidence="2">4.2.1.59</ecNumber>
    </submittedName>
</protein>
<proteinExistence type="predicted"/>
<evidence type="ECO:0000256" key="1">
    <source>
        <dbReference type="ARBA" id="ARBA00023239"/>
    </source>
</evidence>
<dbReference type="GO" id="GO:0019171">
    <property type="term" value="F:(3R)-hydroxyacyl-[acyl-carrier-protein] dehydratase activity"/>
    <property type="evidence" value="ECO:0007669"/>
    <property type="project" value="UniProtKB-EC"/>
</dbReference>
<dbReference type="Pfam" id="PF07977">
    <property type="entry name" value="FabA"/>
    <property type="match status" value="1"/>
</dbReference>
<name>A0A5C6DXE4_9BACT</name>
<dbReference type="PANTHER" id="PTHR30272">
    <property type="entry name" value="3-HYDROXYACYL-[ACYL-CARRIER-PROTEIN] DEHYDRATASE"/>
    <property type="match status" value="1"/>
</dbReference>
<dbReference type="AlphaFoldDB" id="A0A5C6DXE4"/>
<dbReference type="RefSeq" id="WP_146524220.1">
    <property type="nucleotide sequence ID" value="NZ_SJPV01000001.1"/>
</dbReference>
<organism evidence="2 3">
    <name type="scientific">Novipirellula artificiosorum</name>
    <dbReference type="NCBI Taxonomy" id="2528016"/>
    <lineage>
        <taxon>Bacteria</taxon>
        <taxon>Pseudomonadati</taxon>
        <taxon>Planctomycetota</taxon>
        <taxon>Planctomycetia</taxon>
        <taxon>Pirellulales</taxon>
        <taxon>Pirellulaceae</taxon>
        <taxon>Novipirellula</taxon>
    </lineage>
</organism>
<dbReference type="InterPro" id="IPR029069">
    <property type="entry name" value="HotDog_dom_sf"/>
</dbReference>
<dbReference type="EMBL" id="SJPV01000001">
    <property type="protein sequence ID" value="TWU42103.1"/>
    <property type="molecule type" value="Genomic_DNA"/>
</dbReference>
<evidence type="ECO:0000313" key="2">
    <source>
        <dbReference type="EMBL" id="TWU42103.1"/>
    </source>
</evidence>